<name>A0AAV7GDR9_DENCH</name>
<evidence type="ECO:0000313" key="1">
    <source>
        <dbReference type="EMBL" id="KAH0453875.1"/>
    </source>
</evidence>
<reference evidence="1 2" key="1">
    <citation type="journal article" date="2021" name="Hortic Res">
        <title>Chromosome-scale assembly of the Dendrobium chrysotoxum genome enhances the understanding of orchid evolution.</title>
        <authorList>
            <person name="Zhang Y."/>
            <person name="Zhang G.Q."/>
            <person name="Zhang D."/>
            <person name="Liu X.D."/>
            <person name="Xu X.Y."/>
            <person name="Sun W.H."/>
            <person name="Yu X."/>
            <person name="Zhu X."/>
            <person name="Wang Z.W."/>
            <person name="Zhao X."/>
            <person name="Zhong W.Y."/>
            <person name="Chen H."/>
            <person name="Yin W.L."/>
            <person name="Huang T."/>
            <person name="Niu S.C."/>
            <person name="Liu Z.J."/>
        </authorList>
    </citation>
    <scope>NUCLEOTIDE SEQUENCE [LARGE SCALE GENOMIC DNA]</scope>
    <source>
        <strain evidence="1">Lindl</strain>
    </source>
</reference>
<evidence type="ECO:0000313" key="2">
    <source>
        <dbReference type="Proteomes" id="UP000775213"/>
    </source>
</evidence>
<protein>
    <submittedName>
        <fullName evidence="1">Uncharacterized protein</fullName>
    </submittedName>
</protein>
<dbReference type="AlphaFoldDB" id="A0AAV7GDR9"/>
<sequence length="178" mass="19156">MATFEPSFSVALNTSPNPPLPIMLAAENPLVASISCENVSFRSWRWNVATLMLSGSFSFPIFQVVAACAAWRLPSIFASSASRRRALATIAHTITMQITATDINTPSTTMFAQAAAAGRLLRLPKFSPAAGGRSRFTWQGDSGTPQRPGLFAYWLAGRVLSWPLAGIGPVRLLSDRSI</sequence>
<keyword evidence="2" id="KW-1185">Reference proteome</keyword>
<dbReference type="Proteomes" id="UP000775213">
    <property type="component" value="Unassembled WGS sequence"/>
</dbReference>
<proteinExistence type="predicted"/>
<dbReference type="EMBL" id="JAGFBR010000016">
    <property type="protein sequence ID" value="KAH0453875.1"/>
    <property type="molecule type" value="Genomic_DNA"/>
</dbReference>
<comment type="caution">
    <text evidence="1">The sequence shown here is derived from an EMBL/GenBank/DDBJ whole genome shotgun (WGS) entry which is preliminary data.</text>
</comment>
<accession>A0AAV7GDR9</accession>
<organism evidence="1 2">
    <name type="scientific">Dendrobium chrysotoxum</name>
    <name type="common">Orchid</name>
    <dbReference type="NCBI Taxonomy" id="161865"/>
    <lineage>
        <taxon>Eukaryota</taxon>
        <taxon>Viridiplantae</taxon>
        <taxon>Streptophyta</taxon>
        <taxon>Embryophyta</taxon>
        <taxon>Tracheophyta</taxon>
        <taxon>Spermatophyta</taxon>
        <taxon>Magnoliopsida</taxon>
        <taxon>Liliopsida</taxon>
        <taxon>Asparagales</taxon>
        <taxon>Orchidaceae</taxon>
        <taxon>Epidendroideae</taxon>
        <taxon>Malaxideae</taxon>
        <taxon>Dendrobiinae</taxon>
        <taxon>Dendrobium</taxon>
    </lineage>
</organism>
<gene>
    <name evidence="1" type="ORF">IEQ34_018199</name>
</gene>